<reference evidence="1" key="1">
    <citation type="submission" date="2021-05" db="EMBL/GenBank/DDBJ databases">
        <authorList>
            <person name="Kaiqin L."/>
            <person name="Jian G."/>
        </authorList>
    </citation>
    <scope>NUCLEOTIDE SEQUENCE</scope>
    <source>
        <strain evidence="1">HDS5</strain>
    </source>
</reference>
<sequence length="79" mass="8684">MAIPEGALIEIIEKHTDPNDPAIILPNEIRINGTPVLAPAEDPVIVHEMDVKNRDAIKVTLTLYARRVTMGAERENGES</sequence>
<name>A0A975QM81_9ACTN</name>
<evidence type="ECO:0000313" key="1">
    <source>
        <dbReference type="EMBL" id="QVJ03050.1"/>
    </source>
</evidence>
<dbReference type="Proteomes" id="UP000682416">
    <property type="component" value="Chromosome"/>
</dbReference>
<dbReference type="AlphaFoldDB" id="A0A975QM81"/>
<protein>
    <submittedName>
        <fullName evidence="1">Uncharacterized protein</fullName>
    </submittedName>
</protein>
<evidence type="ECO:0000313" key="2">
    <source>
        <dbReference type="Proteomes" id="UP000682416"/>
    </source>
</evidence>
<keyword evidence="2" id="KW-1185">Reference proteome</keyword>
<accession>A0A975QM81</accession>
<dbReference type="EMBL" id="CP074402">
    <property type="protein sequence ID" value="QVJ03050.1"/>
    <property type="molecule type" value="Genomic_DNA"/>
</dbReference>
<organism evidence="1 2">
    <name type="scientific">Nocardiopsis eucommiae</name>
    <dbReference type="NCBI Taxonomy" id="2831970"/>
    <lineage>
        <taxon>Bacteria</taxon>
        <taxon>Bacillati</taxon>
        <taxon>Actinomycetota</taxon>
        <taxon>Actinomycetes</taxon>
        <taxon>Streptosporangiales</taxon>
        <taxon>Nocardiopsidaceae</taxon>
        <taxon>Nocardiopsis</taxon>
    </lineage>
</organism>
<proteinExistence type="predicted"/>
<dbReference type="KEGG" id="nec:KGD82_13530"/>
<gene>
    <name evidence="1" type="ORF">KGD82_13530</name>
</gene>